<feature type="binding site" evidence="10">
    <location>
        <begin position="202"/>
        <end position="206"/>
    </location>
    <ligand>
        <name>NAD(+)</name>
        <dbReference type="ChEBI" id="CHEBI:57540"/>
    </ligand>
</feature>
<evidence type="ECO:0000256" key="7">
    <source>
        <dbReference type="ARBA" id="ARBA00023160"/>
    </source>
</evidence>
<dbReference type="GO" id="GO:0006633">
    <property type="term" value="P:fatty acid biosynthetic process"/>
    <property type="evidence" value="ECO:0007669"/>
    <property type="project" value="UniProtKB-KW"/>
</dbReference>
<name>A0A223NVH0_9SPHI</name>
<feature type="binding site" evidence="10">
    <location>
        <begin position="65"/>
        <end position="66"/>
    </location>
    <ligand>
        <name>NAD(+)</name>
        <dbReference type="ChEBI" id="CHEBI:57540"/>
    </ligand>
</feature>
<dbReference type="OrthoDB" id="9803628at2"/>
<feature type="binding site" evidence="10">
    <location>
        <position position="173"/>
    </location>
    <ligand>
        <name>NAD(+)</name>
        <dbReference type="ChEBI" id="CHEBI:57540"/>
    </ligand>
</feature>
<feature type="active site" description="Proton acceptor" evidence="9">
    <location>
        <position position="156"/>
    </location>
</feature>
<dbReference type="PIRSF" id="PIRSF000094">
    <property type="entry name" value="Enoyl-ACP_rdct"/>
    <property type="match status" value="1"/>
</dbReference>
<dbReference type="InterPro" id="IPR014358">
    <property type="entry name" value="Enoyl-ACP_Rdtase_NADH"/>
</dbReference>
<sequence length="272" mass="29331">MIDNTNKVAVIFGVRNESSIAYDVAVKLHRSGCKVALSYVADTKNEVLYLMEQNGMDPKLSAEVDVRLEEEISAFMRMVYDTAGPIDYVLHGVAFGTQSVMCYSIPGSDAPPPSYIDIPFDDLMDAMNISAYSLLRVCRVAQPLLTKNASILTLTYNASQRVFPGYAGMAICKAALENIMIYLASHFRGTGVRVNAISAGLVMTTSSGGIFGVRKLRKMGKFTAPLGNIDSGDVGDAALYYFSDLSKRVTGNIHFVDGGFNIMGLGVDGEGN</sequence>
<dbReference type="Pfam" id="PF13561">
    <property type="entry name" value="adh_short_C2"/>
    <property type="match status" value="1"/>
</dbReference>
<evidence type="ECO:0000256" key="10">
    <source>
        <dbReference type="PIRSR" id="PIRSR000094-3"/>
    </source>
</evidence>
<comment type="similarity">
    <text evidence="2 8">Belongs to the short-chain dehydrogenases/reductases (SDR) family. FabI subfamily.</text>
</comment>
<keyword evidence="7 8" id="KW-0275">Fatty acid biosynthesis</keyword>
<dbReference type="PANTHER" id="PTHR43159:SF2">
    <property type="entry name" value="ENOYL-[ACYL-CARRIER-PROTEIN] REDUCTASE [NADH], CHLOROPLASTIC"/>
    <property type="match status" value="1"/>
</dbReference>
<dbReference type="PANTHER" id="PTHR43159">
    <property type="entry name" value="ENOYL-[ACYL-CARRIER-PROTEIN] REDUCTASE"/>
    <property type="match status" value="1"/>
</dbReference>
<reference evidence="11 12" key="1">
    <citation type="submission" date="2017-08" db="EMBL/GenBank/DDBJ databases">
        <title>Complete genome sequence of Mucilaginibacter sp. strain BJC16-A31.</title>
        <authorList>
            <consortium name="Henan University of Science and Technology"/>
            <person name="You X."/>
        </authorList>
    </citation>
    <scope>NUCLEOTIDE SEQUENCE [LARGE SCALE GENOMIC DNA]</scope>
    <source>
        <strain evidence="11 12">BJC16-A31</strain>
    </source>
</reference>
<dbReference type="EC" id="1.3.1.9" evidence="8"/>
<feature type="binding site" evidence="10">
    <location>
        <position position="93"/>
    </location>
    <ligand>
        <name>NAD(+)</name>
        <dbReference type="ChEBI" id="CHEBI:57540"/>
    </ligand>
</feature>
<dbReference type="GO" id="GO:0004318">
    <property type="term" value="F:enoyl-[acyl-carrier-protein] reductase (NADH) activity"/>
    <property type="evidence" value="ECO:0007669"/>
    <property type="project" value="UniProtKB-EC"/>
</dbReference>
<dbReference type="SUPFAM" id="SSF51735">
    <property type="entry name" value="NAD(P)-binding Rossmann-fold domains"/>
    <property type="match status" value="1"/>
</dbReference>
<feature type="active site" description="Proton acceptor" evidence="9">
    <location>
        <position position="166"/>
    </location>
</feature>
<feature type="binding site" evidence="10">
    <location>
        <begin position="19"/>
        <end position="20"/>
    </location>
    <ligand>
        <name>NAD(+)</name>
        <dbReference type="ChEBI" id="CHEBI:57540"/>
    </ligand>
</feature>
<organism evidence="11 12">
    <name type="scientific">Mucilaginibacter xinganensis</name>
    <dbReference type="NCBI Taxonomy" id="1234841"/>
    <lineage>
        <taxon>Bacteria</taxon>
        <taxon>Pseudomonadati</taxon>
        <taxon>Bacteroidota</taxon>
        <taxon>Sphingobacteriia</taxon>
        <taxon>Sphingobacteriales</taxon>
        <taxon>Sphingobacteriaceae</taxon>
        <taxon>Mucilaginibacter</taxon>
    </lineage>
</organism>
<dbReference type="KEGG" id="muc:MuYL_1987"/>
<comment type="pathway">
    <text evidence="1">Lipid metabolism; fatty acid biosynthesis.</text>
</comment>
<protein>
    <recommendedName>
        <fullName evidence="8">Enoyl-[acyl-carrier-protein] reductase [NADH]</fullName>
        <ecNumber evidence="8">1.3.1.9</ecNumber>
    </recommendedName>
</protein>
<evidence type="ECO:0000256" key="3">
    <source>
        <dbReference type="ARBA" id="ARBA00022516"/>
    </source>
</evidence>
<evidence type="ECO:0000256" key="8">
    <source>
        <dbReference type="PIRNR" id="PIRNR000094"/>
    </source>
</evidence>
<dbReference type="Gene3D" id="3.40.50.720">
    <property type="entry name" value="NAD(P)-binding Rossmann-like Domain"/>
    <property type="match status" value="1"/>
</dbReference>
<proteinExistence type="inferred from homology"/>
<dbReference type="Proteomes" id="UP000215002">
    <property type="component" value="Chromosome"/>
</dbReference>
<evidence type="ECO:0000256" key="5">
    <source>
        <dbReference type="ARBA" id="ARBA00023002"/>
    </source>
</evidence>
<dbReference type="InterPro" id="IPR002347">
    <property type="entry name" value="SDR_fam"/>
</dbReference>
<dbReference type="InterPro" id="IPR036291">
    <property type="entry name" value="NAD(P)-bd_dom_sf"/>
</dbReference>
<feature type="binding site" evidence="10">
    <location>
        <position position="13"/>
    </location>
    <ligand>
        <name>NAD(+)</name>
        <dbReference type="ChEBI" id="CHEBI:57540"/>
    </ligand>
</feature>
<keyword evidence="5 8" id="KW-0560">Oxidoreductase</keyword>
<evidence type="ECO:0000256" key="1">
    <source>
        <dbReference type="ARBA" id="ARBA00005194"/>
    </source>
</evidence>
<evidence type="ECO:0000256" key="9">
    <source>
        <dbReference type="PIRSR" id="PIRSR000094-1"/>
    </source>
</evidence>
<evidence type="ECO:0000256" key="6">
    <source>
        <dbReference type="ARBA" id="ARBA00023098"/>
    </source>
</evidence>
<dbReference type="AlphaFoldDB" id="A0A223NVH0"/>
<evidence type="ECO:0000256" key="2">
    <source>
        <dbReference type="ARBA" id="ARBA00009233"/>
    </source>
</evidence>
<comment type="catalytic activity">
    <reaction evidence="8">
        <text>a 2,3-saturated acyl-[ACP] + NAD(+) = a (2E)-enoyl-[ACP] + NADH + H(+)</text>
        <dbReference type="Rhea" id="RHEA:10240"/>
        <dbReference type="Rhea" id="RHEA-COMP:9925"/>
        <dbReference type="Rhea" id="RHEA-COMP:9926"/>
        <dbReference type="ChEBI" id="CHEBI:15378"/>
        <dbReference type="ChEBI" id="CHEBI:57540"/>
        <dbReference type="ChEBI" id="CHEBI:57945"/>
        <dbReference type="ChEBI" id="CHEBI:78784"/>
        <dbReference type="ChEBI" id="CHEBI:78785"/>
        <dbReference type="EC" id="1.3.1.9"/>
    </reaction>
</comment>
<evidence type="ECO:0000256" key="4">
    <source>
        <dbReference type="ARBA" id="ARBA00022832"/>
    </source>
</evidence>
<keyword evidence="3 8" id="KW-0444">Lipid biosynthesis</keyword>
<keyword evidence="12" id="KW-1185">Reference proteome</keyword>
<gene>
    <name evidence="11" type="ORF">MuYL_1987</name>
</gene>
<dbReference type="RefSeq" id="WP_094570297.1">
    <property type="nucleotide sequence ID" value="NZ_CP022743.1"/>
</dbReference>
<evidence type="ECO:0000313" key="12">
    <source>
        <dbReference type="Proteomes" id="UP000215002"/>
    </source>
</evidence>
<dbReference type="EMBL" id="CP022743">
    <property type="protein sequence ID" value="ASU33879.1"/>
    <property type="molecule type" value="Genomic_DNA"/>
</dbReference>
<keyword evidence="8 10" id="KW-0520">NAD</keyword>
<keyword evidence="6" id="KW-0443">Lipid metabolism</keyword>
<keyword evidence="4" id="KW-0276">Fatty acid metabolism</keyword>
<dbReference type="Gene3D" id="1.10.8.400">
    <property type="entry name" value="Enoyl acyl carrier protein reductase"/>
    <property type="match status" value="1"/>
</dbReference>
<evidence type="ECO:0000313" key="11">
    <source>
        <dbReference type="EMBL" id="ASU33879.1"/>
    </source>
</evidence>
<accession>A0A223NVH0</accession>